<evidence type="ECO:0000313" key="3">
    <source>
        <dbReference type="EMBL" id="RWA14848.1"/>
    </source>
</evidence>
<feature type="domain" description="Ecp2 effector protein-like" evidence="2">
    <location>
        <begin position="44"/>
        <end position="124"/>
    </location>
</feature>
<gene>
    <name evidence="3" type="ORF">EKO27_g185</name>
</gene>
<keyword evidence="1" id="KW-0732">Signal</keyword>
<reference evidence="3 4" key="1">
    <citation type="submission" date="2018-12" db="EMBL/GenBank/DDBJ databases">
        <title>Draft genome sequence of Xylaria grammica IHI A82.</title>
        <authorList>
            <person name="Buettner E."/>
            <person name="Kellner H."/>
        </authorList>
    </citation>
    <scope>NUCLEOTIDE SEQUENCE [LARGE SCALE GENOMIC DNA]</scope>
    <source>
        <strain evidence="3 4">IHI A82</strain>
    </source>
</reference>
<feature type="signal peptide" evidence="1">
    <location>
        <begin position="1"/>
        <end position="16"/>
    </location>
</feature>
<evidence type="ECO:0000256" key="1">
    <source>
        <dbReference type="SAM" id="SignalP"/>
    </source>
</evidence>
<comment type="caution">
    <text evidence="3">The sequence shown here is derived from an EMBL/GenBank/DDBJ whole genome shotgun (WGS) entry which is preliminary data.</text>
</comment>
<evidence type="ECO:0000313" key="4">
    <source>
        <dbReference type="Proteomes" id="UP000286045"/>
    </source>
</evidence>
<sequence length="161" mass="17347">MMKISALLTMPLLGLATPKVAIFERLDAAPFAPATPQQEAFDRCSTEEHHKGKLAHTADMLDCLEIGVWASGNNGVWVLEATTDVDDDCDWHILRAQGDCALFVKNTEPTSIGNKDVADLIETIHLDDGIELGPVEELGTFGGCQGGANVSFWLRNPGPCL</sequence>
<organism evidence="3 4">
    <name type="scientific">Xylaria grammica</name>
    <dbReference type="NCBI Taxonomy" id="363999"/>
    <lineage>
        <taxon>Eukaryota</taxon>
        <taxon>Fungi</taxon>
        <taxon>Dikarya</taxon>
        <taxon>Ascomycota</taxon>
        <taxon>Pezizomycotina</taxon>
        <taxon>Sordariomycetes</taxon>
        <taxon>Xylariomycetidae</taxon>
        <taxon>Xylariales</taxon>
        <taxon>Xylariaceae</taxon>
        <taxon>Xylaria</taxon>
    </lineage>
</organism>
<dbReference type="AlphaFoldDB" id="A0A439DKA3"/>
<accession>A0A439DKA3</accession>
<proteinExistence type="predicted"/>
<dbReference type="Proteomes" id="UP000286045">
    <property type="component" value="Unassembled WGS sequence"/>
</dbReference>
<keyword evidence="4" id="KW-1185">Reference proteome</keyword>
<dbReference type="EMBL" id="RYZI01000002">
    <property type="protein sequence ID" value="RWA14848.1"/>
    <property type="molecule type" value="Genomic_DNA"/>
</dbReference>
<protein>
    <recommendedName>
        <fullName evidence="2">Ecp2 effector protein-like domain-containing protein</fullName>
    </recommendedName>
</protein>
<feature type="chain" id="PRO_5019251753" description="Ecp2 effector protein-like domain-containing protein" evidence="1">
    <location>
        <begin position="17"/>
        <end position="161"/>
    </location>
</feature>
<name>A0A439DKA3_9PEZI</name>
<evidence type="ECO:0000259" key="2">
    <source>
        <dbReference type="Pfam" id="PF14856"/>
    </source>
</evidence>
<dbReference type="Pfam" id="PF14856">
    <property type="entry name" value="Hce2"/>
    <property type="match status" value="1"/>
</dbReference>
<dbReference type="InterPro" id="IPR029226">
    <property type="entry name" value="Ecp2-like"/>
</dbReference>